<evidence type="ECO:0000313" key="3">
    <source>
        <dbReference type="Proteomes" id="UP000245202"/>
    </source>
</evidence>
<reference evidence="2 3" key="1">
    <citation type="submission" date="2017-08" db="EMBL/GenBank/DDBJ databases">
        <title>Substantial Increase in Enzyme Production by Combined Drug-Resistance Mutations in Paenibacillus agaridevorans.</title>
        <authorList>
            <person name="Tanaka Y."/>
            <person name="Funane K."/>
            <person name="Hosaka T."/>
            <person name="Shiwa Y."/>
            <person name="Fujita N."/>
            <person name="Miyazaki T."/>
            <person name="Yoshikawa H."/>
            <person name="Murakami K."/>
            <person name="Kasahara K."/>
            <person name="Inaoka T."/>
            <person name="Hiraga Y."/>
            <person name="Ochi K."/>
        </authorList>
    </citation>
    <scope>NUCLEOTIDE SEQUENCE [LARGE SCALE GENOMIC DNA]</scope>
    <source>
        <strain evidence="2 3">T-3040</strain>
    </source>
</reference>
<sequence>MAIEVFNRYENKYLLDDAAYRSFYYDLLDHMELDDYNKHHEYYSICNLYFDTAHDSLIRTSLSKPKYREKLRLRAYGVPGEDAKVYLELKKKVFGIVNKRRTGLKLAEAYDFVRTGIAPEHQSYMNKQVVAEIAYFLSRYELEPKVYLAYERKAMFSKESRDLRITFDTNIRHRRYDLGLELGDHGEPLNPEGKWLMEVKAEKTVPMWLSRLLSEHGLYRTSFSKYGNEYKKTVRGGLGSIVVPGGNFITTAGLAAAASSQSHSIPQQESERVLYV</sequence>
<feature type="domain" description="VTC" evidence="1">
    <location>
        <begin position="7"/>
        <end position="232"/>
    </location>
</feature>
<dbReference type="EMBL" id="BDQX01000317">
    <property type="protein sequence ID" value="GBG10373.1"/>
    <property type="molecule type" value="Genomic_DNA"/>
</dbReference>
<dbReference type="CDD" id="cd07750">
    <property type="entry name" value="PolyPPase_VTC_like"/>
    <property type="match status" value="1"/>
</dbReference>
<organism evidence="2 3">
    <name type="scientific">Paenibacillus agaridevorans</name>
    <dbReference type="NCBI Taxonomy" id="171404"/>
    <lineage>
        <taxon>Bacteria</taxon>
        <taxon>Bacillati</taxon>
        <taxon>Bacillota</taxon>
        <taxon>Bacilli</taxon>
        <taxon>Bacillales</taxon>
        <taxon>Paenibacillaceae</taxon>
        <taxon>Paenibacillus</taxon>
    </lineage>
</organism>
<proteinExistence type="predicted"/>
<keyword evidence="3" id="KW-1185">Reference proteome</keyword>
<dbReference type="Pfam" id="PF09359">
    <property type="entry name" value="VTC"/>
    <property type="match status" value="1"/>
</dbReference>
<evidence type="ECO:0000259" key="1">
    <source>
        <dbReference type="Pfam" id="PF09359"/>
    </source>
</evidence>
<dbReference type="Proteomes" id="UP000245202">
    <property type="component" value="Unassembled WGS sequence"/>
</dbReference>
<dbReference type="InterPro" id="IPR042267">
    <property type="entry name" value="VTC_sf"/>
</dbReference>
<accession>A0A2R5F273</accession>
<comment type="caution">
    <text evidence="2">The sequence shown here is derived from an EMBL/GenBank/DDBJ whole genome shotgun (WGS) entry which is preliminary data.</text>
</comment>
<name>A0A2R5F273_9BACL</name>
<dbReference type="Gene3D" id="3.20.100.30">
    <property type="entry name" value="VTC, catalytic tunnel domain"/>
    <property type="match status" value="1"/>
</dbReference>
<dbReference type="AlphaFoldDB" id="A0A2R5F273"/>
<dbReference type="InterPro" id="IPR018966">
    <property type="entry name" value="VTC_domain"/>
</dbReference>
<protein>
    <submittedName>
        <fullName evidence="2">Molecular chaperone</fullName>
    </submittedName>
</protein>
<gene>
    <name evidence="2" type="ORF">PAT3040_05104</name>
</gene>
<dbReference type="GO" id="GO:0006799">
    <property type="term" value="P:polyphosphate biosynthetic process"/>
    <property type="evidence" value="ECO:0007669"/>
    <property type="project" value="UniProtKB-ARBA"/>
</dbReference>
<evidence type="ECO:0000313" key="2">
    <source>
        <dbReference type="EMBL" id="GBG10373.1"/>
    </source>
</evidence>
<dbReference type="RefSeq" id="WP_108994885.1">
    <property type="nucleotide sequence ID" value="NZ_BDQX01000317.1"/>
</dbReference>